<dbReference type="Proteomes" id="UP000265520">
    <property type="component" value="Unassembled WGS sequence"/>
</dbReference>
<keyword evidence="2" id="KW-1185">Reference proteome</keyword>
<reference evidence="1 2" key="1">
    <citation type="journal article" date="2018" name="Front. Plant Sci.">
        <title>Red Clover (Trifolium pratense) and Zigzag Clover (T. medium) - A Picture of Genomic Similarities and Differences.</title>
        <authorList>
            <person name="Dluhosova J."/>
            <person name="Istvanek J."/>
            <person name="Nedelnik J."/>
            <person name="Repkova J."/>
        </authorList>
    </citation>
    <scope>NUCLEOTIDE SEQUENCE [LARGE SCALE GENOMIC DNA]</scope>
    <source>
        <strain evidence="2">cv. 10/8</strain>
        <tissue evidence="1">Leaf</tissue>
    </source>
</reference>
<comment type="caution">
    <text evidence="1">The sequence shown here is derived from an EMBL/GenBank/DDBJ whole genome shotgun (WGS) entry which is preliminary data.</text>
</comment>
<protein>
    <submittedName>
        <fullName evidence="1">Uncharacterized protein</fullName>
    </submittedName>
</protein>
<proteinExistence type="predicted"/>
<sequence length="24" mass="3014">QLLKRFLPYMRYEDCYLNDSPYAD</sequence>
<dbReference type="AlphaFoldDB" id="A0A392TWD4"/>
<feature type="non-terminal residue" evidence="1">
    <location>
        <position position="1"/>
    </location>
</feature>
<dbReference type="EMBL" id="LXQA010655706">
    <property type="protein sequence ID" value="MCI64426.1"/>
    <property type="molecule type" value="Genomic_DNA"/>
</dbReference>
<organism evidence="1 2">
    <name type="scientific">Trifolium medium</name>
    <dbReference type="NCBI Taxonomy" id="97028"/>
    <lineage>
        <taxon>Eukaryota</taxon>
        <taxon>Viridiplantae</taxon>
        <taxon>Streptophyta</taxon>
        <taxon>Embryophyta</taxon>
        <taxon>Tracheophyta</taxon>
        <taxon>Spermatophyta</taxon>
        <taxon>Magnoliopsida</taxon>
        <taxon>eudicotyledons</taxon>
        <taxon>Gunneridae</taxon>
        <taxon>Pentapetalae</taxon>
        <taxon>rosids</taxon>
        <taxon>fabids</taxon>
        <taxon>Fabales</taxon>
        <taxon>Fabaceae</taxon>
        <taxon>Papilionoideae</taxon>
        <taxon>50 kb inversion clade</taxon>
        <taxon>NPAAA clade</taxon>
        <taxon>Hologalegina</taxon>
        <taxon>IRL clade</taxon>
        <taxon>Trifolieae</taxon>
        <taxon>Trifolium</taxon>
    </lineage>
</organism>
<evidence type="ECO:0000313" key="2">
    <source>
        <dbReference type="Proteomes" id="UP000265520"/>
    </source>
</evidence>
<accession>A0A392TWD4</accession>
<evidence type="ECO:0000313" key="1">
    <source>
        <dbReference type="EMBL" id="MCI64426.1"/>
    </source>
</evidence>
<name>A0A392TWD4_9FABA</name>